<dbReference type="EMBL" id="FJOG01000014">
    <property type="protein sequence ID" value="CZR59474.1"/>
    <property type="molecule type" value="Genomic_DNA"/>
</dbReference>
<dbReference type="GO" id="GO:0016887">
    <property type="term" value="F:ATP hydrolysis activity"/>
    <property type="evidence" value="ECO:0007669"/>
    <property type="project" value="InterPro"/>
</dbReference>
<sequence length="714" mass="81351">MEENFEALYEKYQKGRKNAESNDETPRYNSEFEDVTQLANSWGSVGDVFRTSEKQSRDNNGRKRLLEGKFSDVSLLLRRTFHWDLSNGETWTMKLEIQSTVLRQAFREFAKGFTSISLEQVPIVIEEPFADLYFCRDRIQKAIEGASSDELKKELELLETFRKTYMEKTITTIETSLAEGMIKADDLWSLFPIGSEIILQNGDLPGRTMIWCVLVKSCFEANKQKHGNESSVWKVTAKFNSFNGKQFRYVERSFSIGGYHGAREIRSLPAYPLDLHPEKEKLRQSLIDRGKRYVELCIGESRKTTNAGQGSHRSHSGPFWEISTNSYRSHSINFFSKPTREHDGRLVVDPAGKILEDSRFHETIVDSQDENEGRHSFLPESSGLGGVLGADEDPELTGANLQARDLLTAPATVAAYSLSFKEWGLIEIESIRPVVWQEGAYDMLQMDPEKKEVVRGVIESHHASSTAFDDFIPGKGRGLVFLLYGPPGCGKTMTAESAAETLHRPLYYISGAELGLLDNLNYQSISIEEKLGRIFKRIARWEAILLFDEADTFVASRGGRDHDGKRNALTSILLRMLEYQSGIIFLTTNRITDFDKALFSRVHVTLQFEQLLPSQRRFIWENMTRQTDCDFSESDFERLSQIPLDGRTIKNILRVASLHAKMRERNTKTSYLKMGIADIKAVLRLAVVDPENEDFAQKVQEFYNESRVGMGNLT</sequence>
<dbReference type="Pfam" id="PF00004">
    <property type="entry name" value="AAA"/>
    <property type="match status" value="1"/>
</dbReference>
<feature type="domain" description="AAA+ ATPase" evidence="1">
    <location>
        <begin position="477"/>
        <end position="612"/>
    </location>
</feature>
<dbReference type="PANTHER" id="PTHR46411:SF2">
    <property type="entry name" value="AAA+ ATPASE DOMAIN-CONTAINING PROTEIN"/>
    <property type="match status" value="1"/>
</dbReference>
<evidence type="ECO:0000313" key="3">
    <source>
        <dbReference type="Proteomes" id="UP000184330"/>
    </source>
</evidence>
<dbReference type="InterPro" id="IPR003959">
    <property type="entry name" value="ATPase_AAA_core"/>
</dbReference>
<keyword evidence="3" id="KW-1185">Reference proteome</keyword>
<dbReference type="GO" id="GO:0005524">
    <property type="term" value="F:ATP binding"/>
    <property type="evidence" value="ECO:0007669"/>
    <property type="project" value="InterPro"/>
</dbReference>
<dbReference type="CDD" id="cd19481">
    <property type="entry name" value="RecA-like_protease"/>
    <property type="match status" value="1"/>
</dbReference>
<protein>
    <recommendedName>
        <fullName evidence="1">AAA+ ATPase domain-containing protein</fullName>
    </recommendedName>
</protein>
<dbReference type="InterPro" id="IPR054289">
    <property type="entry name" value="DUF7025"/>
</dbReference>
<dbReference type="AlphaFoldDB" id="A0A1L7X376"/>
<dbReference type="SUPFAM" id="SSF52540">
    <property type="entry name" value="P-loop containing nucleoside triphosphate hydrolases"/>
    <property type="match status" value="1"/>
</dbReference>
<dbReference type="InterPro" id="IPR003593">
    <property type="entry name" value="AAA+_ATPase"/>
</dbReference>
<dbReference type="SMART" id="SM00382">
    <property type="entry name" value="AAA"/>
    <property type="match status" value="1"/>
</dbReference>
<name>A0A1L7X376_9HELO</name>
<organism evidence="2 3">
    <name type="scientific">Phialocephala subalpina</name>
    <dbReference type="NCBI Taxonomy" id="576137"/>
    <lineage>
        <taxon>Eukaryota</taxon>
        <taxon>Fungi</taxon>
        <taxon>Dikarya</taxon>
        <taxon>Ascomycota</taxon>
        <taxon>Pezizomycotina</taxon>
        <taxon>Leotiomycetes</taxon>
        <taxon>Helotiales</taxon>
        <taxon>Mollisiaceae</taxon>
        <taxon>Phialocephala</taxon>
        <taxon>Phialocephala fortinii species complex</taxon>
    </lineage>
</organism>
<evidence type="ECO:0000313" key="2">
    <source>
        <dbReference type="EMBL" id="CZR59474.1"/>
    </source>
</evidence>
<dbReference type="OrthoDB" id="3529847at2759"/>
<dbReference type="Gene3D" id="3.40.50.300">
    <property type="entry name" value="P-loop containing nucleotide triphosphate hydrolases"/>
    <property type="match status" value="1"/>
</dbReference>
<dbReference type="Proteomes" id="UP000184330">
    <property type="component" value="Unassembled WGS sequence"/>
</dbReference>
<dbReference type="Pfam" id="PF22942">
    <property type="entry name" value="DUF7025"/>
    <property type="match status" value="1"/>
</dbReference>
<dbReference type="STRING" id="576137.A0A1L7X376"/>
<dbReference type="InterPro" id="IPR027417">
    <property type="entry name" value="P-loop_NTPase"/>
</dbReference>
<accession>A0A1L7X376</accession>
<evidence type="ECO:0000259" key="1">
    <source>
        <dbReference type="SMART" id="SM00382"/>
    </source>
</evidence>
<gene>
    <name evidence="2" type="ORF">PAC_09366</name>
</gene>
<dbReference type="PANTHER" id="PTHR46411">
    <property type="entry name" value="FAMILY ATPASE, PUTATIVE-RELATED"/>
    <property type="match status" value="1"/>
</dbReference>
<reference evidence="2 3" key="1">
    <citation type="submission" date="2016-03" db="EMBL/GenBank/DDBJ databases">
        <authorList>
            <person name="Ploux O."/>
        </authorList>
    </citation>
    <scope>NUCLEOTIDE SEQUENCE [LARGE SCALE GENOMIC DNA]</scope>
    <source>
        <strain evidence="2 3">UAMH 11012</strain>
    </source>
</reference>
<proteinExistence type="predicted"/>